<dbReference type="PANTHER" id="PTHR43141">
    <property type="entry name" value="CYTOCHROME BD2 SUBUNIT II"/>
    <property type="match status" value="1"/>
</dbReference>
<keyword evidence="3" id="KW-0813">Transport</keyword>
<keyword evidence="14" id="KW-1185">Reference proteome</keyword>
<evidence type="ECO:0000256" key="12">
    <source>
        <dbReference type="SAM" id="Phobius"/>
    </source>
</evidence>
<keyword evidence="6 12" id="KW-0812">Transmembrane</keyword>
<dbReference type="GO" id="GO:0005886">
    <property type="term" value="C:plasma membrane"/>
    <property type="evidence" value="ECO:0007669"/>
    <property type="project" value="UniProtKB-SubCell"/>
</dbReference>
<dbReference type="PATRIC" id="fig|1218492.5.peg.1705"/>
<organism evidence="13 14">
    <name type="scientific">Bombilactobacillus mellifer</name>
    <dbReference type="NCBI Taxonomy" id="1218492"/>
    <lineage>
        <taxon>Bacteria</taxon>
        <taxon>Bacillati</taxon>
        <taxon>Bacillota</taxon>
        <taxon>Bacilli</taxon>
        <taxon>Lactobacillales</taxon>
        <taxon>Lactobacillaceae</taxon>
        <taxon>Bombilactobacillus</taxon>
    </lineage>
</organism>
<dbReference type="NCBIfam" id="TIGR00203">
    <property type="entry name" value="cydB"/>
    <property type="match status" value="1"/>
</dbReference>
<dbReference type="PANTHER" id="PTHR43141:SF5">
    <property type="entry name" value="CYTOCHROME BD-I UBIQUINOL OXIDASE SUBUNIT 2"/>
    <property type="match status" value="1"/>
</dbReference>
<dbReference type="GO" id="GO:0016682">
    <property type="term" value="F:oxidoreductase activity, acting on diphenols and related substances as donors, oxygen as acceptor"/>
    <property type="evidence" value="ECO:0007669"/>
    <property type="project" value="TreeGrafter"/>
</dbReference>
<evidence type="ECO:0000256" key="4">
    <source>
        <dbReference type="ARBA" id="ARBA00022475"/>
    </source>
</evidence>
<dbReference type="GO" id="GO:0070069">
    <property type="term" value="C:cytochrome complex"/>
    <property type="evidence" value="ECO:0007669"/>
    <property type="project" value="TreeGrafter"/>
</dbReference>
<evidence type="ECO:0000256" key="3">
    <source>
        <dbReference type="ARBA" id="ARBA00022448"/>
    </source>
</evidence>
<evidence type="ECO:0000256" key="6">
    <source>
        <dbReference type="ARBA" id="ARBA00022692"/>
    </source>
</evidence>
<dbReference type="OrthoDB" id="9776710at2"/>
<feature type="transmembrane region" description="Helical" evidence="12">
    <location>
        <begin position="157"/>
        <end position="178"/>
    </location>
</feature>
<dbReference type="AlphaFoldDB" id="A0A0F4LQA5"/>
<feature type="transmembrane region" description="Helical" evidence="12">
    <location>
        <begin position="229"/>
        <end position="248"/>
    </location>
</feature>
<evidence type="ECO:0000256" key="5">
    <source>
        <dbReference type="ARBA" id="ARBA00022617"/>
    </source>
</evidence>
<dbReference type="GO" id="GO:0046872">
    <property type="term" value="F:metal ion binding"/>
    <property type="evidence" value="ECO:0007669"/>
    <property type="project" value="UniProtKB-KW"/>
</dbReference>
<dbReference type="RefSeq" id="WP_046317924.1">
    <property type="nucleotide sequence ID" value="NZ_JAMBJK010000004.1"/>
</dbReference>
<feature type="transmembrane region" description="Helical" evidence="12">
    <location>
        <begin position="199"/>
        <end position="217"/>
    </location>
</feature>
<evidence type="ECO:0000256" key="10">
    <source>
        <dbReference type="ARBA" id="ARBA00023004"/>
    </source>
</evidence>
<keyword evidence="4" id="KW-1003">Cell membrane</keyword>
<feature type="transmembrane region" description="Helical" evidence="12">
    <location>
        <begin position="6"/>
        <end position="37"/>
    </location>
</feature>
<comment type="similarity">
    <text evidence="2">Belongs to the cytochrome ubiquinol oxidase subunit 2 family.</text>
</comment>
<evidence type="ECO:0000256" key="11">
    <source>
        <dbReference type="ARBA" id="ARBA00023136"/>
    </source>
</evidence>
<comment type="subcellular location">
    <subcellularLocation>
        <location evidence="1">Cell membrane</location>
        <topology evidence="1">Multi-pass membrane protein</topology>
    </subcellularLocation>
</comment>
<comment type="caution">
    <text evidence="13">The sequence shown here is derived from an EMBL/GenBank/DDBJ whole genome shotgun (WGS) entry which is preliminary data.</text>
</comment>
<protein>
    <submittedName>
        <fullName evidence="13">Cytochrome d ubiquinol oxidase, subunit II</fullName>
    </submittedName>
</protein>
<evidence type="ECO:0000256" key="7">
    <source>
        <dbReference type="ARBA" id="ARBA00022723"/>
    </source>
</evidence>
<name>A0A0F4LQA5_9LACO</name>
<feature type="transmembrane region" description="Helical" evidence="12">
    <location>
        <begin position="83"/>
        <end position="103"/>
    </location>
</feature>
<keyword evidence="11 12" id="KW-0472">Membrane</keyword>
<dbReference type="InterPro" id="IPR003317">
    <property type="entry name" value="Cyt-d_oxidase_su2"/>
</dbReference>
<dbReference type="Proteomes" id="UP000033558">
    <property type="component" value="Unassembled WGS sequence"/>
</dbReference>
<keyword evidence="7" id="KW-0479">Metal-binding</keyword>
<dbReference type="HOGENOM" id="CLU_049294_0_1_9"/>
<keyword evidence="9 12" id="KW-1133">Transmembrane helix</keyword>
<feature type="transmembrane region" description="Helical" evidence="12">
    <location>
        <begin position="115"/>
        <end position="137"/>
    </location>
</feature>
<gene>
    <name evidence="13" type="ORF">JG30_16470</name>
</gene>
<proteinExistence type="inferred from homology"/>
<dbReference type="PIRSF" id="PIRSF000267">
    <property type="entry name" value="Cyt_oxidse_sub2"/>
    <property type="match status" value="1"/>
</dbReference>
<evidence type="ECO:0000313" key="14">
    <source>
        <dbReference type="Proteomes" id="UP000033558"/>
    </source>
</evidence>
<evidence type="ECO:0000256" key="1">
    <source>
        <dbReference type="ARBA" id="ARBA00004651"/>
    </source>
</evidence>
<dbReference type="STRING" id="1218492.JG30_16470"/>
<evidence type="ECO:0000313" key="13">
    <source>
        <dbReference type="EMBL" id="KJY60518.1"/>
    </source>
</evidence>
<keyword evidence="5" id="KW-0349">Heme</keyword>
<sequence length="339" mass="37748">MSALQFVWFLLICILFVGFFFLEGFDFGVGMASGLIARTDSEKNTMLDIIGPHWVVNETWLVTAGGAMFASFPMWYASLFSGYYILFMLVLTGLILRGVSFEFANHAETSRGRHIWYNFFVFGSLLAPLMLCIIFFSMIQGVPIDANGDARLHFFDIINWLSLVGGIAGVLMSLIHGLNYTRLTTSGVLRDRARKLNRYLYPLLFVGEVVFALLVIFQTDFFTNKPVSSAIITLLIVLMSLLGAWGVYQDHEALSLVGSGLSLAFVVILIFNGLFPRVMIATNPAHSILIKNASSSPTALSIMTIVVCVLLPIVLIYFIWSYIIFAKRIPSSKKVAESR</sequence>
<keyword evidence="8" id="KW-0249">Electron transport</keyword>
<evidence type="ECO:0000256" key="2">
    <source>
        <dbReference type="ARBA" id="ARBA00007543"/>
    </source>
</evidence>
<dbReference type="Pfam" id="PF02322">
    <property type="entry name" value="Cyt_bd_oxida_II"/>
    <property type="match status" value="1"/>
</dbReference>
<evidence type="ECO:0000256" key="8">
    <source>
        <dbReference type="ARBA" id="ARBA00022982"/>
    </source>
</evidence>
<keyword evidence="10" id="KW-0408">Iron</keyword>
<accession>A0A0F4LQA5</accession>
<dbReference type="GO" id="GO:0009055">
    <property type="term" value="F:electron transfer activity"/>
    <property type="evidence" value="ECO:0007669"/>
    <property type="project" value="TreeGrafter"/>
</dbReference>
<dbReference type="GO" id="GO:0019646">
    <property type="term" value="P:aerobic electron transport chain"/>
    <property type="evidence" value="ECO:0007669"/>
    <property type="project" value="TreeGrafter"/>
</dbReference>
<reference evidence="13 14" key="1">
    <citation type="submission" date="2015-01" db="EMBL/GenBank/DDBJ databases">
        <title>Comparative genomics of the lactic acid bacteria isolated from the honey bee gut.</title>
        <authorList>
            <person name="Ellegaard K.M."/>
            <person name="Tamarit D."/>
            <person name="Javelind E."/>
            <person name="Olofsson T."/>
            <person name="Andersson S.G."/>
            <person name="Vasquez A."/>
        </authorList>
    </citation>
    <scope>NUCLEOTIDE SEQUENCE [LARGE SCALE GENOMIC DNA]</scope>
    <source>
        <strain evidence="13 14">Bin4</strain>
    </source>
</reference>
<evidence type="ECO:0000256" key="9">
    <source>
        <dbReference type="ARBA" id="ARBA00022989"/>
    </source>
</evidence>
<feature type="transmembrane region" description="Helical" evidence="12">
    <location>
        <begin position="300"/>
        <end position="325"/>
    </location>
</feature>
<feature type="transmembrane region" description="Helical" evidence="12">
    <location>
        <begin position="260"/>
        <end position="280"/>
    </location>
</feature>
<dbReference type="EMBL" id="JXJQ01000011">
    <property type="protein sequence ID" value="KJY60518.1"/>
    <property type="molecule type" value="Genomic_DNA"/>
</dbReference>